<name>A0A2T0TGW5_9PSEU</name>
<evidence type="ECO:0000313" key="3">
    <source>
        <dbReference type="Proteomes" id="UP000239494"/>
    </source>
</evidence>
<reference evidence="2 3" key="1">
    <citation type="submission" date="2018-03" db="EMBL/GenBank/DDBJ databases">
        <title>Genomic Encyclopedia of Archaeal and Bacterial Type Strains, Phase II (KMG-II): from individual species to whole genera.</title>
        <authorList>
            <person name="Goeker M."/>
        </authorList>
    </citation>
    <scope>NUCLEOTIDE SEQUENCE [LARGE SCALE GENOMIC DNA]</scope>
    <source>
        <strain evidence="2 3">DSM 44720</strain>
    </source>
</reference>
<keyword evidence="1" id="KW-0812">Transmembrane</keyword>
<dbReference type="GO" id="GO:0008556">
    <property type="term" value="F:P-type potassium transmembrane transporter activity"/>
    <property type="evidence" value="ECO:0007669"/>
    <property type="project" value="InterPro"/>
</dbReference>
<dbReference type="RefSeq" id="WP_106186512.1">
    <property type="nucleotide sequence ID" value="NZ_PVTF01000002.1"/>
</dbReference>
<protein>
    <submittedName>
        <fullName evidence="2">K+-transporting ATPase KdpF subunit</fullName>
    </submittedName>
</protein>
<dbReference type="NCBIfam" id="TIGR02115">
    <property type="entry name" value="potass_kdpF"/>
    <property type="match status" value="1"/>
</dbReference>
<dbReference type="GO" id="GO:0005886">
    <property type="term" value="C:plasma membrane"/>
    <property type="evidence" value="ECO:0007669"/>
    <property type="project" value="InterPro"/>
</dbReference>
<keyword evidence="1" id="KW-1133">Transmembrane helix</keyword>
<accession>A0A2T0TGW5</accession>
<keyword evidence="1" id="KW-0472">Membrane</keyword>
<sequence>MNGTGVVANVVAGVLALLVIVYLFVALIRPEKF</sequence>
<evidence type="ECO:0000256" key="1">
    <source>
        <dbReference type="SAM" id="Phobius"/>
    </source>
</evidence>
<comment type="caution">
    <text evidence="2">The sequence shown here is derived from an EMBL/GenBank/DDBJ whole genome shotgun (WGS) entry which is preliminary data.</text>
</comment>
<feature type="transmembrane region" description="Helical" evidence="1">
    <location>
        <begin position="6"/>
        <end position="28"/>
    </location>
</feature>
<dbReference type="AlphaFoldDB" id="A0A2T0TGW5"/>
<dbReference type="InterPro" id="IPR011726">
    <property type="entry name" value="KdpF"/>
</dbReference>
<dbReference type="EMBL" id="PVTF01000002">
    <property type="protein sequence ID" value="PRY44937.1"/>
    <property type="molecule type" value="Genomic_DNA"/>
</dbReference>
<gene>
    <name evidence="2" type="ORF">CLV43_102502</name>
</gene>
<keyword evidence="3" id="KW-1185">Reference proteome</keyword>
<organism evidence="2 3">
    <name type="scientific">Umezawaea tangerina</name>
    <dbReference type="NCBI Taxonomy" id="84725"/>
    <lineage>
        <taxon>Bacteria</taxon>
        <taxon>Bacillati</taxon>
        <taxon>Actinomycetota</taxon>
        <taxon>Actinomycetes</taxon>
        <taxon>Pseudonocardiales</taxon>
        <taxon>Pseudonocardiaceae</taxon>
        <taxon>Umezawaea</taxon>
    </lineage>
</organism>
<proteinExistence type="predicted"/>
<dbReference type="Proteomes" id="UP000239494">
    <property type="component" value="Unassembled WGS sequence"/>
</dbReference>
<evidence type="ECO:0000313" key="2">
    <source>
        <dbReference type="EMBL" id="PRY44937.1"/>
    </source>
</evidence>
<dbReference type="Pfam" id="PF09604">
    <property type="entry name" value="Potass_KdpF"/>
    <property type="match status" value="1"/>
</dbReference>